<organism evidence="4 5">
    <name type="scientific">Tritrichomonas foetus</name>
    <dbReference type="NCBI Taxonomy" id="1144522"/>
    <lineage>
        <taxon>Eukaryota</taxon>
        <taxon>Metamonada</taxon>
        <taxon>Parabasalia</taxon>
        <taxon>Tritrichomonadida</taxon>
        <taxon>Tritrichomonadidae</taxon>
        <taxon>Tritrichomonas</taxon>
    </lineage>
</organism>
<dbReference type="InterPro" id="IPR008584">
    <property type="entry name" value="CXXC_Zn-binding_euk"/>
</dbReference>
<dbReference type="EMBL" id="MLAK01000886">
    <property type="protein sequence ID" value="OHT01987.1"/>
    <property type="molecule type" value="Genomic_DNA"/>
</dbReference>
<dbReference type="PANTHER" id="PTHR12857:SF0">
    <property type="entry name" value="CXXC MOTIF CONTAINING ZINC BINDING PROTEIN"/>
    <property type="match status" value="1"/>
</dbReference>
<gene>
    <name evidence="4" type="ORF">TRFO_31002</name>
</gene>
<name>A0A1J4JSG1_9EUKA</name>
<keyword evidence="5" id="KW-1185">Reference proteome</keyword>
<dbReference type="GO" id="GO:0008270">
    <property type="term" value="F:zinc ion binding"/>
    <property type="evidence" value="ECO:0007669"/>
    <property type="project" value="TreeGrafter"/>
</dbReference>
<dbReference type="VEuPathDB" id="TrichDB:TRFO_31002"/>
<dbReference type="AlphaFoldDB" id="A0A1J4JSG1"/>
<comment type="similarity">
    <text evidence="1">Belongs to the UPF0587 family.</text>
</comment>
<evidence type="ECO:0000256" key="3">
    <source>
        <dbReference type="ARBA" id="ARBA00022833"/>
    </source>
</evidence>
<dbReference type="Proteomes" id="UP000179807">
    <property type="component" value="Unassembled WGS sequence"/>
</dbReference>
<evidence type="ECO:0000256" key="2">
    <source>
        <dbReference type="ARBA" id="ARBA00022723"/>
    </source>
</evidence>
<dbReference type="GeneID" id="94842378"/>
<dbReference type="PANTHER" id="PTHR12857">
    <property type="entry name" value="CXXC MOTIF CONTAINING ZINC BINDING PROTEIN"/>
    <property type="match status" value="1"/>
</dbReference>
<proteinExistence type="inferred from homology"/>
<dbReference type="OrthoDB" id="10248838at2759"/>
<protein>
    <submittedName>
        <fullName evidence="4">Uncharacterized protein</fullName>
    </submittedName>
</protein>
<dbReference type="Pfam" id="PF05907">
    <property type="entry name" value="CXXC_Zn-b_euk"/>
    <property type="match status" value="1"/>
</dbReference>
<keyword evidence="3" id="KW-0862">Zinc</keyword>
<evidence type="ECO:0000313" key="4">
    <source>
        <dbReference type="EMBL" id="OHT01987.1"/>
    </source>
</evidence>
<reference evidence="4" key="1">
    <citation type="submission" date="2016-10" db="EMBL/GenBank/DDBJ databases">
        <authorList>
            <person name="Benchimol M."/>
            <person name="Almeida L.G."/>
            <person name="Vasconcelos A.T."/>
            <person name="Perreira-Neves A."/>
            <person name="Rosa I.A."/>
            <person name="Tasca T."/>
            <person name="Bogo M.R."/>
            <person name="de Souza W."/>
        </authorList>
    </citation>
    <scope>NUCLEOTIDE SEQUENCE [LARGE SCALE GENOMIC DNA]</scope>
    <source>
        <strain evidence="4">K</strain>
    </source>
</reference>
<sequence length="166" mass="19901">MEKRTRSHPRTSPGTHKVFFRANTENISLLQPENLSSFNFTLACSHCGRVFKDVKINEEQYEPENYNKKVNYFAPCPDCKKDMIFYYVETYIHEKYKNHSKWNLLFLVDCRGCRIDIIECHKWKIQTFGKKEFEWDGRGNFFEYDENIEKPIGVSELDFNFVKLVE</sequence>
<evidence type="ECO:0000313" key="5">
    <source>
        <dbReference type="Proteomes" id="UP000179807"/>
    </source>
</evidence>
<evidence type="ECO:0000256" key="1">
    <source>
        <dbReference type="ARBA" id="ARBA00007818"/>
    </source>
</evidence>
<accession>A0A1J4JSG1</accession>
<dbReference type="RefSeq" id="XP_068355123.1">
    <property type="nucleotide sequence ID" value="XM_068507674.1"/>
</dbReference>
<comment type="caution">
    <text evidence="4">The sequence shown here is derived from an EMBL/GenBank/DDBJ whole genome shotgun (WGS) entry which is preliminary data.</text>
</comment>
<keyword evidence="2" id="KW-0479">Metal-binding</keyword>
<dbReference type="SUPFAM" id="SSF141678">
    <property type="entry name" value="MAL13P1.257-like"/>
    <property type="match status" value="1"/>
</dbReference>